<reference evidence="2" key="1">
    <citation type="submission" date="2020-03" db="EMBL/GenBank/DDBJ databases">
        <title>A high-quality chromosome-level genome assembly of a woody plant with both climbing and erect habits, Rhamnella rubrinervis.</title>
        <authorList>
            <person name="Lu Z."/>
            <person name="Yang Y."/>
            <person name="Zhu X."/>
            <person name="Sun Y."/>
        </authorList>
    </citation>
    <scope>NUCLEOTIDE SEQUENCE</scope>
    <source>
        <strain evidence="2">BYM</strain>
        <tissue evidence="2">Leaf</tissue>
    </source>
</reference>
<dbReference type="InterPro" id="IPR011009">
    <property type="entry name" value="Kinase-like_dom_sf"/>
</dbReference>
<name>A0A8K0HAE7_9ROSA</name>
<dbReference type="OrthoDB" id="1890790at2759"/>
<protein>
    <recommendedName>
        <fullName evidence="1">Protein kinase domain-containing protein</fullName>
    </recommendedName>
</protein>
<dbReference type="Gene3D" id="1.10.510.10">
    <property type="entry name" value="Transferase(Phosphotransferase) domain 1"/>
    <property type="match status" value="1"/>
</dbReference>
<keyword evidence="3" id="KW-1185">Reference proteome</keyword>
<dbReference type="Proteomes" id="UP000796880">
    <property type="component" value="Unassembled WGS sequence"/>
</dbReference>
<dbReference type="InterPro" id="IPR046959">
    <property type="entry name" value="PRK1-6/SRF4-like"/>
</dbReference>
<sequence length="349" mass="39307">MISRALTAKSRKSFKYGYDYSKSVSINDYEDCFVGIMEDLPLIHCDHHGNNKSGVLYGRDSTTGAQPHHLTLREVMRGSVGVIGESRYGITEKVVLLDGKVCSLKRFRKVIVKRSEFGRRIERLAQVSDKCNYLVPVTAHLYAKRIKFLLCDYYPMGTLSDLLAGGREYGHTALDWTQRLKIVIHVSRAIAYIHAQSPPQEKNMRMNVHGNIKTSNVMVNTDFSACLSDYGVAQLAEREEVSNTKVYLEDLCQKCDIYNFGVILLDILAGPKALVLANYNCMAKCITENKEKIKDGSIDFFELPLSEGIERMQALLVLDIALFCINTKPEARPSMEHIVSYLGDVCSKE</sequence>
<dbReference type="GO" id="GO:0005524">
    <property type="term" value="F:ATP binding"/>
    <property type="evidence" value="ECO:0007669"/>
    <property type="project" value="InterPro"/>
</dbReference>
<dbReference type="AlphaFoldDB" id="A0A8K0HAE7"/>
<dbReference type="EMBL" id="VOIH02000004">
    <property type="protein sequence ID" value="KAF3448690.1"/>
    <property type="molecule type" value="Genomic_DNA"/>
</dbReference>
<comment type="caution">
    <text evidence="2">The sequence shown here is derived from an EMBL/GenBank/DDBJ whole genome shotgun (WGS) entry which is preliminary data.</text>
</comment>
<dbReference type="PANTHER" id="PTHR48007:SF55">
    <property type="entry name" value="PROTEIN KINASE DOMAIN-CONTAINING PROTEIN"/>
    <property type="match status" value="1"/>
</dbReference>
<proteinExistence type="predicted"/>
<accession>A0A8K0HAE7</accession>
<dbReference type="PROSITE" id="PS50011">
    <property type="entry name" value="PROTEIN_KINASE_DOM"/>
    <property type="match status" value="1"/>
</dbReference>
<evidence type="ECO:0000313" key="2">
    <source>
        <dbReference type="EMBL" id="KAF3448690.1"/>
    </source>
</evidence>
<feature type="domain" description="Protein kinase" evidence="1">
    <location>
        <begin position="69"/>
        <end position="342"/>
    </location>
</feature>
<dbReference type="SUPFAM" id="SSF56112">
    <property type="entry name" value="Protein kinase-like (PK-like)"/>
    <property type="match status" value="1"/>
</dbReference>
<gene>
    <name evidence="2" type="ORF">FNV43_RR09403</name>
</gene>
<dbReference type="Pfam" id="PF00069">
    <property type="entry name" value="Pkinase"/>
    <property type="match status" value="1"/>
</dbReference>
<dbReference type="PANTHER" id="PTHR48007">
    <property type="entry name" value="LEUCINE-RICH REPEAT RECEPTOR-LIKE PROTEIN KINASE PXC1"/>
    <property type="match status" value="1"/>
</dbReference>
<dbReference type="InterPro" id="IPR000719">
    <property type="entry name" value="Prot_kinase_dom"/>
</dbReference>
<evidence type="ECO:0000313" key="3">
    <source>
        <dbReference type="Proteomes" id="UP000796880"/>
    </source>
</evidence>
<evidence type="ECO:0000259" key="1">
    <source>
        <dbReference type="PROSITE" id="PS50011"/>
    </source>
</evidence>
<dbReference type="GO" id="GO:0004672">
    <property type="term" value="F:protein kinase activity"/>
    <property type="evidence" value="ECO:0007669"/>
    <property type="project" value="InterPro"/>
</dbReference>
<organism evidence="2 3">
    <name type="scientific">Rhamnella rubrinervis</name>
    <dbReference type="NCBI Taxonomy" id="2594499"/>
    <lineage>
        <taxon>Eukaryota</taxon>
        <taxon>Viridiplantae</taxon>
        <taxon>Streptophyta</taxon>
        <taxon>Embryophyta</taxon>
        <taxon>Tracheophyta</taxon>
        <taxon>Spermatophyta</taxon>
        <taxon>Magnoliopsida</taxon>
        <taxon>eudicotyledons</taxon>
        <taxon>Gunneridae</taxon>
        <taxon>Pentapetalae</taxon>
        <taxon>rosids</taxon>
        <taxon>fabids</taxon>
        <taxon>Rosales</taxon>
        <taxon>Rhamnaceae</taxon>
        <taxon>rhamnoid group</taxon>
        <taxon>Rhamneae</taxon>
        <taxon>Rhamnella</taxon>
    </lineage>
</organism>